<evidence type="ECO:0000256" key="4">
    <source>
        <dbReference type="ARBA" id="ARBA00022912"/>
    </source>
</evidence>
<dbReference type="InterPro" id="IPR017867">
    <property type="entry name" value="Tyr_phospatase_low_mol_wt"/>
</dbReference>
<feature type="active site" description="Proton donor" evidence="5">
    <location>
        <position position="127"/>
    </location>
</feature>
<keyword evidence="3" id="KW-0378">Hydrolase</keyword>
<dbReference type="SUPFAM" id="SSF52788">
    <property type="entry name" value="Phosphotyrosine protein phosphatases I"/>
    <property type="match status" value="1"/>
</dbReference>
<dbReference type="FunFam" id="3.40.50.2300:FF:000113">
    <property type="entry name" value="Low molecular weight protein-tyrosine-phosphatase"/>
    <property type="match status" value="1"/>
</dbReference>
<comment type="similarity">
    <text evidence="1">Belongs to the low molecular weight phosphotyrosine protein phosphatase family.</text>
</comment>
<dbReference type="InterPro" id="IPR036196">
    <property type="entry name" value="Ptyr_pPase_sf"/>
</dbReference>
<dbReference type="Pfam" id="PF01451">
    <property type="entry name" value="LMWPc"/>
    <property type="match status" value="1"/>
</dbReference>
<evidence type="ECO:0000256" key="2">
    <source>
        <dbReference type="ARBA" id="ARBA00013064"/>
    </source>
</evidence>
<protein>
    <recommendedName>
        <fullName evidence="2">protein-tyrosine-phosphatase</fullName>
        <ecNumber evidence="2">3.1.3.48</ecNumber>
    </recommendedName>
</protein>
<sequence>MKTVALLFVCLGNICRSPTAEAVMRAKVYEAGLADTIHLDSAGTGDWHVGAAPDPRACRAAMSRGYALDALRARQVSAGDFARFDLLLAMDHDNVAELRRRCPSEHGHKIRLLMEFARRYDSDIVDDPYFGGHEGFERVLDEVEDACDGLLAQLRHRYAI</sequence>
<dbReference type="OrthoDB" id="9784339at2"/>
<dbReference type="CDD" id="cd16343">
    <property type="entry name" value="LMWPTP"/>
    <property type="match status" value="1"/>
</dbReference>
<feature type="domain" description="Phosphotyrosine protein phosphatase I" evidence="6">
    <location>
        <begin position="4"/>
        <end position="153"/>
    </location>
</feature>
<dbReference type="PANTHER" id="PTHR11717:SF7">
    <property type="entry name" value="LOW MOLECULAR WEIGHT PHOSPHOTYROSINE PROTEIN PHOSPHATASE"/>
    <property type="match status" value="1"/>
</dbReference>
<dbReference type="Proteomes" id="UP000243096">
    <property type="component" value="Unassembled WGS sequence"/>
</dbReference>
<dbReference type="SMART" id="SM00226">
    <property type="entry name" value="LMWPc"/>
    <property type="match status" value="1"/>
</dbReference>
<dbReference type="GO" id="GO:0004725">
    <property type="term" value="F:protein tyrosine phosphatase activity"/>
    <property type="evidence" value="ECO:0007669"/>
    <property type="project" value="UniProtKB-EC"/>
</dbReference>
<evidence type="ECO:0000313" key="7">
    <source>
        <dbReference type="EMBL" id="PPB83996.1"/>
    </source>
</evidence>
<gene>
    <name evidence="7" type="ORF">B0O95_105180</name>
</gene>
<evidence type="ECO:0000256" key="1">
    <source>
        <dbReference type="ARBA" id="ARBA00011063"/>
    </source>
</evidence>
<reference evidence="7 8" key="1">
    <citation type="submission" date="2018-01" db="EMBL/GenBank/DDBJ databases">
        <title>Genomic Encyclopedia of Type Strains, Phase III (KMG-III): the genomes of soil and plant-associated and newly described type strains.</title>
        <authorList>
            <person name="Whitman W."/>
        </authorList>
    </citation>
    <scope>NUCLEOTIDE SEQUENCE [LARGE SCALE GENOMIC DNA]</scope>
    <source>
        <strain evidence="7 8">HKI456</strain>
    </source>
</reference>
<accession>A0A2P5KBA4</accession>
<dbReference type="InterPro" id="IPR050438">
    <property type="entry name" value="LMW_PTPase"/>
</dbReference>
<dbReference type="AlphaFoldDB" id="A0A2P5KBA4"/>
<feature type="active site" description="Nucleophile" evidence="5">
    <location>
        <position position="10"/>
    </location>
</feature>
<dbReference type="EMBL" id="PRDW01000005">
    <property type="protein sequence ID" value="PPB83996.1"/>
    <property type="molecule type" value="Genomic_DNA"/>
</dbReference>
<feature type="active site" evidence="5">
    <location>
        <position position="16"/>
    </location>
</feature>
<dbReference type="RefSeq" id="WP_104077252.1">
    <property type="nucleotide sequence ID" value="NZ_CP062178.1"/>
</dbReference>
<dbReference type="InterPro" id="IPR023485">
    <property type="entry name" value="Ptyr_pPase"/>
</dbReference>
<keyword evidence="8" id="KW-1185">Reference proteome</keyword>
<evidence type="ECO:0000313" key="8">
    <source>
        <dbReference type="Proteomes" id="UP000243096"/>
    </source>
</evidence>
<evidence type="ECO:0000256" key="3">
    <source>
        <dbReference type="ARBA" id="ARBA00022801"/>
    </source>
</evidence>
<organism evidence="7 8">
    <name type="scientific">Mycetohabitans endofungorum</name>
    <dbReference type="NCBI Taxonomy" id="417203"/>
    <lineage>
        <taxon>Bacteria</taxon>
        <taxon>Pseudomonadati</taxon>
        <taxon>Pseudomonadota</taxon>
        <taxon>Betaproteobacteria</taxon>
        <taxon>Burkholderiales</taxon>
        <taxon>Burkholderiaceae</taxon>
        <taxon>Mycetohabitans</taxon>
    </lineage>
</organism>
<name>A0A2P5KBA4_9BURK</name>
<comment type="caution">
    <text evidence="7">The sequence shown here is derived from an EMBL/GenBank/DDBJ whole genome shotgun (WGS) entry which is preliminary data.</text>
</comment>
<dbReference type="PRINTS" id="PR00719">
    <property type="entry name" value="LMWPTPASE"/>
</dbReference>
<evidence type="ECO:0000259" key="6">
    <source>
        <dbReference type="SMART" id="SM00226"/>
    </source>
</evidence>
<keyword evidence="4" id="KW-0904">Protein phosphatase</keyword>
<dbReference type="PANTHER" id="PTHR11717">
    <property type="entry name" value="LOW MOLECULAR WEIGHT PROTEIN TYROSINE PHOSPHATASE"/>
    <property type="match status" value="1"/>
</dbReference>
<dbReference type="Gene3D" id="3.40.50.2300">
    <property type="match status" value="1"/>
</dbReference>
<proteinExistence type="inferred from homology"/>
<dbReference type="EC" id="3.1.3.48" evidence="2"/>
<evidence type="ECO:0000256" key="5">
    <source>
        <dbReference type="PIRSR" id="PIRSR617867-1"/>
    </source>
</evidence>